<dbReference type="Proteomes" id="UP001500604">
    <property type="component" value="Unassembled WGS sequence"/>
</dbReference>
<protein>
    <submittedName>
        <fullName evidence="4">Phosphoadenylyl-sulfate reductase</fullName>
    </submittedName>
</protein>
<gene>
    <name evidence="4" type="ORF">GCM10023116_23200</name>
</gene>
<dbReference type="SUPFAM" id="SSF52402">
    <property type="entry name" value="Adenine nucleotide alpha hydrolases-like"/>
    <property type="match status" value="1"/>
</dbReference>
<evidence type="ECO:0000256" key="2">
    <source>
        <dbReference type="ARBA" id="ARBA00024327"/>
    </source>
</evidence>
<proteinExistence type="inferred from homology"/>
<evidence type="ECO:0000313" key="4">
    <source>
        <dbReference type="EMBL" id="GAA4650037.1"/>
    </source>
</evidence>
<feature type="domain" description="Phosphoadenosine phosphosulphate reductase" evidence="3">
    <location>
        <begin position="54"/>
        <end position="218"/>
    </location>
</feature>
<dbReference type="PANTHER" id="PTHR46509">
    <property type="entry name" value="PHOSPHOADENOSINE PHOSPHOSULFATE REDUCTASE"/>
    <property type="match status" value="1"/>
</dbReference>
<accession>A0ABP8V2C9</accession>
<dbReference type="Pfam" id="PF01507">
    <property type="entry name" value="PAPS_reduct"/>
    <property type="match status" value="1"/>
</dbReference>
<comment type="caution">
    <text evidence="4">The sequence shown here is derived from an EMBL/GenBank/DDBJ whole genome shotgun (WGS) entry which is preliminary data.</text>
</comment>
<dbReference type="Gene3D" id="3.40.50.620">
    <property type="entry name" value="HUPs"/>
    <property type="match status" value="1"/>
</dbReference>
<evidence type="ECO:0000259" key="3">
    <source>
        <dbReference type="Pfam" id="PF01507"/>
    </source>
</evidence>
<comment type="pathway">
    <text evidence="2">Sulfur metabolism; hydrogen sulfide biosynthesis; sulfite from sulfate.</text>
</comment>
<keyword evidence="5" id="KW-1185">Reference proteome</keyword>
<dbReference type="InterPro" id="IPR014729">
    <property type="entry name" value="Rossmann-like_a/b/a_fold"/>
</dbReference>
<evidence type="ECO:0000256" key="1">
    <source>
        <dbReference type="ARBA" id="ARBA00009732"/>
    </source>
</evidence>
<evidence type="ECO:0000313" key="5">
    <source>
        <dbReference type="Proteomes" id="UP001500604"/>
    </source>
</evidence>
<dbReference type="InterPro" id="IPR002500">
    <property type="entry name" value="PAPS_reduct_dom"/>
</dbReference>
<dbReference type="RefSeq" id="WP_345196114.1">
    <property type="nucleotide sequence ID" value="NZ_BAABFL010000352.1"/>
</dbReference>
<dbReference type="PANTHER" id="PTHR46509:SF1">
    <property type="entry name" value="PHOSPHOADENOSINE PHOSPHOSULFATE REDUCTASE"/>
    <property type="match status" value="1"/>
</dbReference>
<sequence>MTALPSGIHVPYPSLPVNQNNNMPMTLDLESLNRELANRHPADIVAWTLEQAKNPVLTTNFGPHEAAIIHLCASRKPDIPVVWIDSGYGTPATYRFAHQLIQRLDLNIRIYHPRYSRACREAIYGGIPDVDTPTHDAFTHDVKLEPFQRAMAEAKPDVWLTAIRKEQTAFRQNLDILTETQNGILRVAPVFYWSELDLEEYLVEHDLPIEDDYFDPTKVLGNRECGLHTSTSQT</sequence>
<dbReference type="EMBL" id="BAABFL010000352">
    <property type="protein sequence ID" value="GAA4650037.1"/>
    <property type="molecule type" value="Genomic_DNA"/>
</dbReference>
<reference evidence="5" key="1">
    <citation type="journal article" date="2019" name="Int. J. Syst. Evol. Microbiol.">
        <title>The Global Catalogue of Microorganisms (GCM) 10K type strain sequencing project: providing services to taxonomists for standard genome sequencing and annotation.</title>
        <authorList>
            <consortium name="The Broad Institute Genomics Platform"/>
            <consortium name="The Broad Institute Genome Sequencing Center for Infectious Disease"/>
            <person name="Wu L."/>
            <person name="Ma J."/>
        </authorList>
    </citation>
    <scope>NUCLEOTIDE SEQUENCE [LARGE SCALE GENOMIC DNA]</scope>
    <source>
        <strain evidence="5">JCM 17805</strain>
    </source>
</reference>
<name>A0ABP8V2C9_9GAMM</name>
<comment type="similarity">
    <text evidence="1">Belongs to the PAPS reductase family. CysH subfamily.</text>
</comment>
<organism evidence="4 5">
    <name type="scientific">Kistimonas scapharcae</name>
    <dbReference type="NCBI Taxonomy" id="1036133"/>
    <lineage>
        <taxon>Bacteria</taxon>
        <taxon>Pseudomonadati</taxon>
        <taxon>Pseudomonadota</taxon>
        <taxon>Gammaproteobacteria</taxon>
        <taxon>Oceanospirillales</taxon>
        <taxon>Endozoicomonadaceae</taxon>
        <taxon>Kistimonas</taxon>
    </lineage>
</organism>